<evidence type="ECO:0000313" key="2">
    <source>
        <dbReference type="Proteomes" id="UP001054945"/>
    </source>
</evidence>
<dbReference type="AlphaFoldDB" id="A0AAV4TZF0"/>
<protein>
    <submittedName>
        <fullName evidence="1">Uncharacterized protein</fullName>
    </submittedName>
</protein>
<reference evidence="1 2" key="1">
    <citation type="submission" date="2021-06" db="EMBL/GenBank/DDBJ databases">
        <title>Caerostris extrusa draft genome.</title>
        <authorList>
            <person name="Kono N."/>
            <person name="Arakawa K."/>
        </authorList>
    </citation>
    <scope>NUCLEOTIDE SEQUENCE [LARGE SCALE GENOMIC DNA]</scope>
</reference>
<keyword evidence="2" id="KW-1185">Reference proteome</keyword>
<gene>
    <name evidence="1" type="ORF">CEXT_644091</name>
</gene>
<comment type="caution">
    <text evidence="1">The sequence shown here is derived from an EMBL/GenBank/DDBJ whole genome shotgun (WGS) entry which is preliminary data.</text>
</comment>
<name>A0AAV4TZF0_CAEEX</name>
<evidence type="ECO:0000313" key="1">
    <source>
        <dbReference type="EMBL" id="GIY50717.1"/>
    </source>
</evidence>
<dbReference type="EMBL" id="BPLR01012013">
    <property type="protein sequence ID" value="GIY50717.1"/>
    <property type="molecule type" value="Genomic_DNA"/>
</dbReference>
<dbReference type="Proteomes" id="UP001054945">
    <property type="component" value="Unassembled WGS sequence"/>
</dbReference>
<accession>A0AAV4TZF0</accession>
<proteinExistence type="predicted"/>
<organism evidence="1 2">
    <name type="scientific">Caerostris extrusa</name>
    <name type="common">Bark spider</name>
    <name type="synonym">Caerostris bankana</name>
    <dbReference type="NCBI Taxonomy" id="172846"/>
    <lineage>
        <taxon>Eukaryota</taxon>
        <taxon>Metazoa</taxon>
        <taxon>Ecdysozoa</taxon>
        <taxon>Arthropoda</taxon>
        <taxon>Chelicerata</taxon>
        <taxon>Arachnida</taxon>
        <taxon>Araneae</taxon>
        <taxon>Araneomorphae</taxon>
        <taxon>Entelegynae</taxon>
        <taxon>Araneoidea</taxon>
        <taxon>Araneidae</taxon>
        <taxon>Caerostris</taxon>
    </lineage>
</organism>
<sequence>MKEYPAVWSKPSKMRQTTGQFLKCYSEDMLEMGPLDLFHRKSDPRNLFCFDMGAAEERNVVQLSKLMLHAASESTCRIASCGGVDGILKKWDQRAVARISNWAKKRSDVIQVEYHTRRI</sequence>